<protein>
    <submittedName>
        <fullName evidence="1">PAS domain-containing protein</fullName>
    </submittedName>
</protein>
<dbReference type="EMBL" id="CP041636">
    <property type="protein sequence ID" value="QDO96934.1"/>
    <property type="molecule type" value="Genomic_DNA"/>
</dbReference>
<evidence type="ECO:0000313" key="2">
    <source>
        <dbReference type="Proteomes" id="UP000317496"/>
    </source>
</evidence>
<reference evidence="1 2" key="1">
    <citation type="submission" date="2019-07" db="EMBL/GenBank/DDBJ databases">
        <title>Genome sequencing for Ferrovibrio sp. K5.</title>
        <authorList>
            <person name="Park S.-J."/>
        </authorList>
    </citation>
    <scope>NUCLEOTIDE SEQUENCE [LARGE SCALE GENOMIC DNA]</scope>
    <source>
        <strain evidence="1 2">K5</strain>
    </source>
</reference>
<accession>A0A516GZH4</accession>
<evidence type="ECO:0000313" key="1">
    <source>
        <dbReference type="EMBL" id="QDO96934.1"/>
    </source>
</evidence>
<proteinExistence type="predicted"/>
<organism evidence="1 2">
    <name type="scientific">Ferrovibrio terrae</name>
    <dbReference type="NCBI Taxonomy" id="2594003"/>
    <lineage>
        <taxon>Bacteria</taxon>
        <taxon>Pseudomonadati</taxon>
        <taxon>Pseudomonadota</taxon>
        <taxon>Alphaproteobacteria</taxon>
        <taxon>Rhodospirillales</taxon>
        <taxon>Rhodospirillaceae</taxon>
        <taxon>Ferrovibrio</taxon>
    </lineage>
</organism>
<dbReference type="Proteomes" id="UP000317496">
    <property type="component" value="Chromosome"/>
</dbReference>
<keyword evidence="2" id="KW-1185">Reference proteome</keyword>
<dbReference type="OrthoDB" id="7354983at2"/>
<dbReference type="Pfam" id="PF07310">
    <property type="entry name" value="PAS_5"/>
    <property type="match status" value="1"/>
</dbReference>
<gene>
    <name evidence="1" type="ORF">FNB15_06435</name>
</gene>
<dbReference type="KEGG" id="fer:FNB15_06435"/>
<name>A0A516GZH4_9PROT</name>
<dbReference type="AlphaFoldDB" id="A0A516GZH4"/>
<dbReference type="InterPro" id="IPR009922">
    <property type="entry name" value="DUF1457"/>
</dbReference>
<sequence length="190" mass="21990">MLMTQPFLVSSELPRVFDGGWRVVRAAERGNDWHPQVRELLYYWMRNCNAEGHLPSRQAIDRIELSELLPHMWMLDVERSPWRFRYRMAGSEFAASVGRTIGNDWYDELRPQAWAANRTRLITTVRDGMPTWRRGAVPVEDDAFDFNGWSEVENLMLPLASDGINVDTVLGISLPYRPIDLWETAPLAAQ</sequence>